<dbReference type="AlphaFoldDB" id="A0A1Y2EL15"/>
<organism evidence="3 4">
    <name type="scientific">Pseudomassariella vexata</name>
    <dbReference type="NCBI Taxonomy" id="1141098"/>
    <lineage>
        <taxon>Eukaryota</taxon>
        <taxon>Fungi</taxon>
        <taxon>Dikarya</taxon>
        <taxon>Ascomycota</taxon>
        <taxon>Pezizomycotina</taxon>
        <taxon>Sordariomycetes</taxon>
        <taxon>Xylariomycetidae</taxon>
        <taxon>Amphisphaeriales</taxon>
        <taxon>Pseudomassariaceae</taxon>
        <taxon>Pseudomassariella</taxon>
    </lineage>
</organism>
<keyword evidence="2" id="KW-1133">Transmembrane helix</keyword>
<protein>
    <submittedName>
        <fullName evidence="3">Uncharacterized protein</fullName>
    </submittedName>
</protein>
<gene>
    <name evidence="3" type="ORF">BCR38DRAFT_480448</name>
</gene>
<evidence type="ECO:0000313" key="3">
    <source>
        <dbReference type="EMBL" id="ORY71974.1"/>
    </source>
</evidence>
<evidence type="ECO:0000256" key="2">
    <source>
        <dbReference type="SAM" id="Phobius"/>
    </source>
</evidence>
<dbReference type="GeneID" id="63779489"/>
<feature type="region of interest" description="Disordered" evidence="1">
    <location>
        <begin position="88"/>
        <end position="107"/>
    </location>
</feature>
<dbReference type="RefSeq" id="XP_040721566.1">
    <property type="nucleotide sequence ID" value="XM_040863277.1"/>
</dbReference>
<evidence type="ECO:0000256" key="1">
    <source>
        <dbReference type="SAM" id="MobiDB-lite"/>
    </source>
</evidence>
<comment type="caution">
    <text evidence="3">The sequence shown here is derived from an EMBL/GenBank/DDBJ whole genome shotgun (WGS) entry which is preliminary data.</text>
</comment>
<evidence type="ECO:0000313" key="4">
    <source>
        <dbReference type="Proteomes" id="UP000193689"/>
    </source>
</evidence>
<feature type="transmembrane region" description="Helical" evidence="2">
    <location>
        <begin position="12"/>
        <end position="30"/>
    </location>
</feature>
<dbReference type="Proteomes" id="UP000193689">
    <property type="component" value="Unassembled WGS sequence"/>
</dbReference>
<dbReference type="OrthoDB" id="4765198at2759"/>
<proteinExistence type="predicted"/>
<keyword evidence="4" id="KW-1185">Reference proteome</keyword>
<keyword evidence="2" id="KW-0472">Membrane</keyword>
<keyword evidence="2" id="KW-0812">Transmembrane</keyword>
<name>A0A1Y2EL15_9PEZI</name>
<dbReference type="InParanoid" id="A0A1Y2EL15"/>
<dbReference type="EMBL" id="MCFJ01000001">
    <property type="protein sequence ID" value="ORY71974.1"/>
    <property type="molecule type" value="Genomic_DNA"/>
</dbReference>
<reference evidence="3 4" key="1">
    <citation type="submission" date="2016-07" db="EMBL/GenBank/DDBJ databases">
        <title>Pervasive Adenine N6-methylation of Active Genes in Fungi.</title>
        <authorList>
            <consortium name="DOE Joint Genome Institute"/>
            <person name="Mondo S.J."/>
            <person name="Dannebaum R.O."/>
            <person name="Kuo R.C."/>
            <person name="Labutti K."/>
            <person name="Haridas S."/>
            <person name="Kuo A."/>
            <person name="Salamov A."/>
            <person name="Ahrendt S.R."/>
            <person name="Lipzen A."/>
            <person name="Sullivan W."/>
            <person name="Andreopoulos W.B."/>
            <person name="Clum A."/>
            <person name="Lindquist E."/>
            <person name="Daum C."/>
            <person name="Ramamoorthy G.K."/>
            <person name="Gryganskyi A."/>
            <person name="Culley D."/>
            <person name="Magnuson J.K."/>
            <person name="James T.Y."/>
            <person name="O'Malley M.A."/>
            <person name="Stajich J.E."/>
            <person name="Spatafora J.W."/>
            <person name="Visel A."/>
            <person name="Grigoriev I.V."/>
        </authorList>
    </citation>
    <scope>NUCLEOTIDE SEQUENCE [LARGE SCALE GENOMIC DNA]</scope>
    <source>
        <strain evidence="3 4">CBS 129021</strain>
    </source>
</reference>
<sequence length="107" mass="11909">MSSPSDGSNWTPLYVILALIPLVFLAVVLYSRWQDRRNAATYNLEALERVHRERHWGQHNDIGPPCVPGWFAETAKKKAPNSVNAAATTRVTQQATTRPPVAGPAFR</sequence>
<feature type="compositionally biased region" description="Low complexity" evidence="1">
    <location>
        <begin position="88"/>
        <end position="98"/>
    </location>
</feature>
<accession>A0A1Y2EL15</accession>